<reference evidence="2" key="1">
    <citation type="submission" date="2014-07" db="EMBL/GenBank/DDBJ databases">
        <authorList>
            <person name="Martin A.A"/>
            <person name="De Silva N."/>
        </authorList>
    </citation>
    <scope>NUCLEOTIDE SEQUENCE</scope>
</reference>
<evidence type="ECO:0000313" key="3">
    <source>
        <dbReference type="WBParaSite" id="SVE_1970100.1"/>
    </source>
</evidence>
<protein>
    <submittedName>
        <fullName evidence="3">Intraflagellar transport associated protein 2 (inferred by orthology to a C. elegans protein)</fullName>
    </submittedName>
</protein>
<evidence type="ECO:0000256" key="1">
    <source>
        <dbReference type="SAM" id="MobiDB-lite"/>
    </source>
</evidence>
<sequence>MQDKINIRSSKAFIVNKEEKNKNIMDHNKKEEENTVRIKILCLGPSKSGKSTISNYLAESIELRSLEYHPTQGTRIVEFESSNLKLNGQLIEAEVELWDCSGDPKFRRCWPVIKKGAHGIMFVCNPEYNKGSDLVDWYNDFVKPLGMNLNSIIVFLHHTSDNTNDSAVASFQLPQQLSGVTVMATNIDNEGENLRLAFNNFLCKVVKSIKDHPATIVEDDDLEYNDDLSIDENESEKYNESMPDIEDNKNY</sequence>
<dbReference type="Proteomes" id="UP000035680">
    <property type="component" value="Unassembled WGS sequence"/>
</dbReference>
<dbReference type="WBParaSite" id="SVE_1970100.1">
    <property type="protein sequence ID" value="SVE_1970100.1"/>
    <property type="gene ID" value="SVE_1970100"/>
</dbReference>
<evidence type="ECO:0000313" key="2">
    <source>
        <dbReference type="Proteomes" id="UP000035680"/>
    </source>
</evidence>
<dbReference type="InterPro" id="IPR027417">
    <property type="entry name" value="P-loop_NTPase"/>
</dbReference>
<feature type="region of interest" description="Disordered" evidence="1">
    <location>
        <begin position="229"/>
        <end position="251"/>
    </location>
</feature>
<organism evidence="2 3">
    <name type="scientific">Strongyloides venezuelensis</name>
    <name type="common">Threadworm</name>
    <dbReference type="NCBI Taxonomy" id="75913"/>
    <lineage>
        <taxon>Eukaryota</taxon>
        <taxon>Metazoa</taxon>
        <taxon>Ecdysozoa</taxon>
        <taxon>Nematoda</taxon>
        <taxon>Chromadorea</taxon>
        <taxon>Rhabditida</taxon>
        <taxon>Tylenchina</taxon>
        <taxon>Panagrolaimomorpha</taxon>
        <taxon>Strongyloidoidea</taxon>
        <taxon>Strongyloididae</taxon>
        <taxon>Strongyloides</taxon>
    </lineage>
</organism>
<dbReference type="STRING" id="75913.A0A0K0G4P0"/>
<accession>A0A0K0G4P0</accession>
<proteinExistence type="predicted"/>
<dbReference type="Pfam" id="PF08477">
    <property type="entry name" value="Roc"/>
    <property type="match status" value="1"/>
</dbReference>
<dbReference type="Gene3D" id="3.40.50.300">
    <property type="entry name" value="P-loop containing nucleotide triphosphate hydrolases"/>
    <property type="match status" value="1"/>
</dbReference>
<keyword evidence="2" id="KW-1185">Reference proteome</keyword>
<name>A0A0K0G4P0_STRVS</name>
<reference evidence="3" key="2">
    <citation type="submission" date="2015-08" db="UniProtKB">
        <authorList>
            <consortium name="WormBaseParasite"/>
        </authorList>
    </citation>
    <scope>IDENTIFICATION</scope>
</reference>
<dbReference type="SUPFAM" id="SSF52540">
    <property type="entry name" value="P-loop containing nucleoside triphosphate hydrolases"/>
    <property type="match status" value="1"/>
</dbReference>
<dbReference type="AlphaFoldDB" id="A0A0K0G4P0"/>